<keyword evidence="5 13" id="KW-1003">Cell membrane</keyword>
<organism evidence="15 16">
    <name type="scientific">Azospirillum argentinense</name>
    <dbReference type="NCBI Taxonomy" id="2970906"/>
    <lineage>
        <taxon>Bacteria</taxon>
        <taxon>Pseudomonadati</taxon>
        <taxon>Pseudomonadota</taxon>
        <taxon>Alphaproteobacteria</taxon>
        <taxon>Rhodospirillales</taxon>
        <taxon>Azospirillaceae</taxon>
        <taxon>Azospirillum</taxon>
    </lineage>
</organism>
<evidence type="ECO:0000256" key="14">
    <source>
        <dbReference type="SAM" id="MobiDB-lite"/>
    </source>
</evidence>
<feature type="transmembrane region" description="Helical" evidence="13">
    <location>
        <begin position="154"/>
        <end position="173"/>
    </location>
</feature>
<feature type="compositionally biased region" description="Basic and acidic residues" evidence="14">
    <location>
        <begin position="8"/>
        <end position="26"/>
    </location>
</feature>
<keyword evidence="15" id="KW-0614">Plasmid</keyword>
<evidence type="ECO:0000256" key="3">
    <source>
        <dbReference type="ARBA" id="ARBA00021622"/>
    </source>
</evidence>
<feature type="transmembrane region" description="Helical" evidence="13">
    <location>
        <begin position="35"/>
        <end position="56"/>
    </location>
</feature>
<evidence type="ECO:0000256" key="8">
    <source>
        <dbReference type="ARBA" id="ARBA00022927"/>
    </source>
</evidence>
<comment type="subcellular location">
    <subcellularLocation>
        <location evidence="1">Cell membrane</location>
        <topology evidence="1">Multi-pass membrane protein</topology>
    </subcellularLocation>
</comment>
<dbReference type="PRINTS" id="PR00950">
    <property type="entry name" value="TYPE3IMSPROT"/>
</dbReference>
<dbReference type="PANTHER" id="PTHR30531">
    <property type="entry name" value="FLAGELLAR BIOSYNTHETIC PROTEIN FLHB"/>
    <property type="match status" value="1"/>
</dbReference>
<dbReference type="InterPro" id="IPR006136">
    <property type="entry name" value="FlhB"/>
</dbReference>
<proteinExistence type="inferred from homology"/>
<protein>
    <recommendedName>
        <fullName evidence="3 13">Flagellar biosynthetic protein FlhB</fullName>
    </recommendedName>
</protein>
<evidence type="ECO:0000256" key="10">
    <source>
        <dbReference type="ARBA" id="ARBA00023136"/>
    </source>
</evidence>
<comment type="similarity">
    <text evidence="2 13">Belongs to the type III secretion exporter family.</text>
</comment>
<feature type="transmembrane region" description="Helical" evidence="13">
    <location>
        <begin position="193"/>
        <end position="215"/>
    </location>
</feature>
<evidence type="ECO:0000256" key="12">
    <source>
        <dbReference type="ARBA" id="ARBA00025078"/>
    </source>
</evidence>
<keyword evidence="10 13" id="KW-0472">Membrane</keyword>
<keyword evidence="9 13" id="KW-1133">Transmembrane helix</keyword>
<keyword evidence="15" id="KW-0966">Cell projection</keyword>
<dbReference type="NCBIfam" id="TIGR00328">
    <property type="entry name" value="flhB"/>
    <property type="match status" value="1"/>
</dbReference>
<dbReference type="InterPro" id="IPR006135">
    <property type="entry name" value="T3SS_substrate_exporter"/>
</dbReference>
<dbReference type="Gene3D" id="6.10.250.2080">
    <property type="match status" value="1"/>
</dbReference>
<evidence type="ECO:0000256" key="6">
    <source>
        <dbReference type="ARBA" id="ARBA00022692"/>
    </source>
</evidence>
<dbReference type="RefSeq" id="WP_137118255.1">
    <property type="nucleotide sequence ID" value="NZ_CP032324.1"/>
</dbReference>
<accession>A0A4D8PXR6</accession>
<dbReference type="Pfam" id="PF01312">
    <property type="entry name" value="Bac_export_2"/>
    <property type="match status" value="1"/>
</dbReference>
<dbReference type="GO" id="GO:0005886">
    <property type="term" value="C:plasma membrane"/>
    <property type="evidence" value="ECO:0007669"/>
    <property type="project" value="UniProtKB-SubCell"/>
</dbReference>
<keyword evidence="8 13" id="KW-0653">Protein transport</keyword>
<evidence type="ECO:0000256" key="13">
    <source>
        <dbReference type="RuleBase" id="RU364091"/>
    </source>
</evidence>
<evidence type="ECO:0000256" key="5">
    <source>
        <dbReference type="ARBA" id="ARBA00022475"/>
    </source>
</evidence>
<name>A0A4D8PXR6_9PROT</name>
<keyword evidence="15" id="KW-0282">Flagellum</keyword>
<dbReference type="GO" id="GO:0044780">
    <property type="term" value="P:bacterial-type flagellum assembly"/>
    <property type="evidence" value="ECO:0007669"/>
    <property type="project" value="InterPro"/>
</dbReference>
<evidence type="ECO:0000256" key="7">
    <source>
        <dbReference type="ARBA" id="ARBA00022795"/>
    </source>
</evidence>
<evidence type="ECO:0000313" key="16">
    <source>
        <dbReference type="Proteomes" id="UP000298595"/>
    </source>
</evidence>
<feature type="region of interest" description="Disordered" evidence="14">
    <location>
        <begin position="1"/>
        <end position="26"/>
    </location>
</feature>
<dbReference type="Proteomes" id="UP000298595">
    <property type="component" value="Plasmid p3"/>
</dbReference>
<evidence type="ECO:0000256" key="4">
    <source>
        <dbReference type="ARBA" id="ARBA00022448"/>
    </source>
</evidence>
<reference evidence="15 16" key="1">
    <citation type="submission" date="2018-09" db="EMBL/GenBank/DDBJ databases">
        <title>Whole genome based analysis of evolution and adaptive divergence in Indian and Brazilian strains of Azospirillum brasilense.</title>
        <authorList>
            <person name="Singh C."/>
            <person name="Tripathi A.K."/>
        </authorList>
    </citation>
    <scope>NUCLEOTIDE SEQUENCE [LARGE SCALE GENOMIC DNA]</scope>
    <source>
        <strain evidence="15 16">MTCC4035</strain>
        <plasmid evidence="15 16">p3</plasmid>
    </source>
</reference>
<dbReference type="EMBL" id="CP032324">
    <property type="protein sequence ID" value="QCN99419.1"/>
    <property type="molecule type" value="Genomic_DNA"/>
</dbReference>
<evidence type="ECO:0000256" key="11">
    <source>
        <dbReference type="ARBA" id="ARBA00023225"/>
    </source>
</evidence>
<feature type="transmembrane region" description="Helical" evidence="13">
    <location>
        <begin position="88"/>
        <end position="114"/>
    </location>
</feature>
<dbReference type="SUPFAM" id="SSF160544">
    <property type="entry name" value="EscU C-terminal domain-like"/>
    <property type="match status" value="1"/>
</dbReference>
<evidence type="ECO:0000256" key="9">
    <source>
        <dbReference type="ARBA" id="ARBA00022989"/>
    </source>
</evidence>
<keyword evidence="4 13" id="KW-0813">Transport</keyword>
<keyword evidence="6 13" id="KW-0812">Transmembrane</keyword>
<comment type="function">
    <text evidence="12 13">Required for formation of the rod structure in the basal body of the flagellar apparatus. Together with FliI and FliH, may constitute the export apparatus of flagellin.</text>
</comment>
<dbReference type="GO" id="GO:0009306">
    <property type="term" value="P:protein secretion"/>
    <property type="evidence" value="ECO:0007669"/>
    <property type="project" value="InterPro"/>
</dbReference>
<keyword evidence="15" id="KW-0969">Cilium</keyword>
<evidence type="ECO:0000256" key="2">
    <source>
        <dbReference type="ARBA" id="ARBA00010690"/>
    </source>
</evidence>
<sequence>MSDNTQDEEQKTEEPTEKRLREAMDKGDVPRARDVGLAATMAAAWLIAAAGGPLAASRIAEVLLPLIENPNDIRLDGGPYDVMNSLRWLIGGVAVAMLPVLGLLVGGAVVSAVGQGPLLAASDRIQPKLSHLSPLSGWRRIFSRHALVEFVKSLVKLAIIACAVWFAVAPYIDWTEGIVGMDVAALPDLLRDLTLRLLLAVLLATVVMAAVDVLWNRLEWRRRLRMTFQELKDEFKQTEGDPHLKAKLREIRRDRSKRRMMANVPRATVVIANPTHFAVALEYDRAKMPAPVCLAKGADLVALRIRAVAEENGVPVIENPPLARALYAASEVDAVIPLQHYQAVAEVMMYVLRLKNGGAAQPAQRA</sequence>
<gene>
    <name evidence="13 15" type="primary">flhB</name>
    <name evidence="15" type="ORF">D3093_29795</name>
</gene>
<keyword evidence="7 13" id="KW-1005">Bacterial flagellum biogenesis</keyword>
<dbReference type="InterPro" id="IPR029025">
    <property type="entry name" value="T3SS_substrate_exporter_C"/>
</dbReference>
<keyword evidence="11 13" id="KW-1006">Bacterial flagellum protein export</keyword>
<dbReference type="FunFam" id="3.40.1690.10:FF:000001">
    <property type="entry name" value="Flagellar biosynthetic protein FlhB"/>
    <property type="match status" value="1"/>
</dbReference>
<dbReference type="AlphaFoldDB" id="A0A4D8PXR6"/>
<geneLocation type="plasmid" evidence="15 16">
    <name>p3</name>
</geneLocation>
<dbReference type="Gene3D" id="3.40.1690.10">
    <property type="entry name" value="secretion proteins EscU"/>
    <property type="match status" value="1"/>
</dbReference>
<dbReference type="KEGG" id="aare:D3093_29795"/>
<dbReference type="PANTHER" id="PTHR30531:SF12">
    <property type="entry name" value="FLAGELLAR BIOSYNTHETIC PROTEIN FLHB"/>
    <property type="match status" value="1"/>
</dbReference>
<evidence type="ECO:0000313" key="15">
    <source>
        <dbReference type="EMBL" id="QCN99419.1"/>
    </source>
</evidence>
<evidence type="ECO:0000256" key="1">
    <source>
        <dbReference type="ARBA" id="ARBA00004651"/>
    </source>
</evidence>